<proteinExistence type="predicted"/>
<dbReference type="EMBL" id="CP000488">
    <property type="protein sequence ID" value="ABL02170.1"/>
    <property type="molecule type" value="Genomic_DNA"/>
</dbReference>
<organism evidence="2 3">
    <name type="scientific">Ruthia magnifica subsp. Calyptogena magnifica</name>
    <dbReference type="NCBI Taxonomy" id="413404"/>
    <lineage>
        <taxon>Bacteria</taxon>
        <taxon>Pseudomonadati</taxon>
        <taxon>Pseudomonadota</taxon>
        <taxon>Gammaproteobacteria</taxon>
        <taxon>Candidatus Pseudothioglobaceae</taxon>
        <taxon>Candidatus Ruthturnera</taxon>
    </lineage>
</organism>
<keyword evidence="1" id="KW-0812">Transmembrane</keyword>
<keyword evidence="1" id="KW-1133">Transmembrane helix</keyword>
<accession>A1AW63</accession>
<dbReference type="AlphaFoldDB" id="A1AW63"/>
<dbReference type="HOGENOM" id="CLU_2496007_0_0_6"/>
<feature type="transmembrane region" description="Helical" evidence="1">
    <location>
        <begin position="21"/>
        <end position="38"/>
    </location>
</feature>
<keyword evidence="1" id="KW-0472">Membrane</keyword>
<evidence type="ECO:0000313" key="3">
    <source>
        <dbReference type="Proteomes" id="UP000002587"/>
    </source>
</evidence>
<dbReference type="STRING" id="413404.Rmag_0408"/>
<protein>
    <submittedName>
        <fullName evidence="2">Uncharacterized protein</fullName>
    </submittedName>
</protein>
<dbReference type="KEGG" id="rma:Rmag_0408"/>
<evidence type="ECO:0000313" key="2">
    <source>
        <dbReference type="EMBL" id="ABL02170.1"/>
    </source>
</evidence>
<sequence length="86" mass="9359">MAKVKILYILILLGVIMKNKSSFSSIVLTIALVAGYFIHNNQVIKLNNEISSLTQEYNTKLTALQPNNTKQVAKSSAATSSSTDTL</sequence>
<name>A1AW63_RUTMC</name>
<dbReference type="Proteomes" id="UP000002587">
    <property type="component" value="Chromosome"/>
</dbReference>
<reference evidence="2 3" key="1">
    <citation type="journal article" date="2007" name="Science">
        <title>The Calyptogena magnifica chemoautotrophic symbiont genome.</title>
        <authorList>
            <person name="Newton I.L.G."/>
            <person name="Woyke T."/>
            <person name="Auchtung T.A."/>
            <person name="Dilly G.F."/>
            <person name="Dutton R.J."/>
            <person name="Fisher M.C."/>
            <person name="Fontanez K.M."/>
            <person name="Lau E."/>
            <person name="Stewart F.J."/>
            <person name="Richardson P.M."/>
            <person name="Barry K.W."/>
            <person name="Saunders E."/>
            <person name="Detter J.C."/>
            <person name="Wu D."/>
            <person name="Eisen J.A."/>
            <person name="Cavanaugh C.M."/>
        </authorList>
    </citation>
    <scope>NUCLEOTIDE SEQUENCE [LARGE SCALE GENOMIC DNA]</scope>
    <source>
        <strain evidence="2 3">Cm</strain>
    </source>
</reference>
<keyword evidence="3" id="KW-1185">Reference proteome</keyword>
<evidence type="ECO:0000256" key="1">
    <source>
        <dbReference type="SAM" id="Phobius"/>
    </source>
</evidence>
<gene>
    <name evidence="2" type="ordered locus">Rmag_0408</name>
</gene>